<evidence type="ECO:0000313" key="9">
    <source>
        <dbReference type="EMBL" id="ADM10105.1"/>
    </source>
</evidence>
<dbReference type="InterPro" id="IPR036942">
    <property type="entry name" value="Beta-barrel_TonB_sf"/>
</dbReference>
<keyword evidence="5 7" id="KW-0472">Membrane</keyword>
<keyword evidence="4 7" id="KW-0812">Transmembrane</keyword>
<dbReference type="OrthoDB" id="9796221at2"/>
<evidence type="ECO:0000259" key="8">
    <source>
        <dbReference type="Pfam" id="PF07715"/>
    </source>
</evidence>
<dbReference type="EMBL" id="CP002156">
    <property type="protein sequence ID" value="ADM10105.1"/>
    <property type="molecule type" value="Genomic_DNA"/>
</dbReference>
<dbReference type="Gene3D" id="2.170.130.10">
    <property type="entry name" value="TonB-dependent receptor, plug domain"/>
    <property type="match status" value="1"/>
</dbReference>
<evidence type="ECO:0000256" key="5">
    <source>
        <dbReference type="ARBA" id="ARBA00023136"/>
    </source>
</evidence>
<keyword evidence="10" id="KW-1185">Reference proteome</keyword>
<dbReference type="PROSITE" id="PS52016">
    <property type="entry name" value="TONB_DEPENDENT_REC_3"/>
    <property type="match status" value="1"/>
</dbReference>
<dbReference type="InterPro" id="IPR012910">
    <property type="entry name" value="Plug_dom"/>
</dbReference>
<reference evidence="10" key="1">
    <citation type="submission" date="2010-08" db="EMBL/GenBank/DDBJ databases">
        <title>Genome sequence of Parvularcula bermudensis HTCC2503.</title>
        <authorList>
            <person name="Kang D.-M."/>
            <person name="Oh H.-M."/>
            <person name="Cho J.-C."/>
        </authorList>
    </citation>
    <scope>NUCLEOTIDE SEQUENCE [LARGE SCALE GENOMIC DNA]</scope>
    <source>
        <strain evidence="10">ATCC BAA-594 / HTCC2503 / KCTC 12087</strain>
    </source>
</reference>
<dbReference type="PANTHER" id="PTHR30069">
    <property type="entry name" value="TONB-DEPENDENT OUTER MEMBRANE RECEPTOR"/>
    <property type="match status" value="1"/>
</dbReference>
<dbReference type="Pfam" id="PF07715">
    <property type="entry name" value="Plug"/>
    <property type="match status" value="1"/>
</dbReference>
<sequence>MSATVSYAQADDLEGMSLEELLSAEVTSVAKKPQKINETAAAIFVIDEEDIRTSGADSIPELLRLVPGVFVSEVNDSITGVSARGYTWRYSSKMLILVDGREVYLPVISGVLWDAQLLPVEDIDRIEVIRGPGATLYGANALNGVINIVSKHAAGTLNTYATARAGVTTESGSEFGRLYARRGLRLGENATARVWTTWRRVSSQVSDEGETFHAPSDRLQIGFRGDWEPNDADAFTVQGSYVHNKFDTTFFNRFEQPITQEFVTIPDNKHNEYNILSRWTRTFEQGNSMTLQSYFTSIEREDNGSLLMSDILDIDFSHALTLSDRAEAMWGVKYRHTRDGIEAKDPDTFVRLTLPNENRDLFAGFVQGDVFALDRRLRVSAGTKLENNEFTGTEVQPSLRAIYSLDKASFWGAVSRAVRTPSAIETNGNIGITVGAGLLEPPNPLPIELLISGTTNEGVAEKLIAYELGWRQQFGNQLTLDMTAYYNAYDDIGGMYETGGGFVLLPFGPGGSPVPVPISAEYGFTYDEDDEGKGIEVHALWEPHRDLRLNFIGNVYERNLEFREGVFETPTYSFDRGRDPALQLSVKADYHFSDRTDASIWSRYVGQLEDDVVPAYQDLDIRLSHRLTPSLNLTLLGENLLEPSRAEGTPILYPTAAGEVERRVSISVAVKN</sequence>
<comment type="subcellular location">
    <subcellularLocation>
        <location evidence="1 7">Cell outer membrane</location>
        <topology evidence="1 7">Multi-pass membrane protein</topology>
    </subcellularLocation>
</comment>
<protein>
    <submittedName>
        <fullName evidence="9">TonB-dependent receptor, plug</fullName>
    </submittedName>
</protein>
<evidence type="ECO:0000256" key="2">
    <source>
        <dbReference type="ARBA" id="ARBA00022448"/>
    </source>
</evidence>
<dbReference type="STRING" id="314260.PB2503_10269"/>
<keyword evidence="2 7" id="KW-0813">Transport</keyword>
<accession>E0TFY6</accession>
<evidence type="ECO:0000256" key="7">
    <source>
        <dbReference type="PROSITE-ProRule" id="PRU01360"/>
    </source>
</evidence>
<keyword evidence="6 7" id="KW-0998">Cell outer membrane</keyword>
<dbReference type="PANTHER" id="PTHR30069:SF27">
    <property type="entry name" value="BLL4766 PROTEIN"/>
    <property type="match status" value="1"/>
</dbReference>
<dbReference type="HOGENOM" id="CLU_008287_16_0_5"/>
<keyword evidence="9" id="KW-0675">Receptor</keyword>
<dbReference type="Gene3D" id="2.40.170.20">
    <property type="entry name" value="TonB-dependent receptor, beta-barrel domain"/>
    <property type="match status" value="1"/>
</dbReference>
<dbReference type="InterPro" id="IPR037066">
    <property type="entry name" value="Plug_dom_sf"/>
</dbReference>
<dbReference type="GO" id="GO:0044718">
    <property type="term" value="P:siderophore transmembrane transport"/>
    <property type="evidence" value="ECO:0007669"/>
    <property type="project" value="TreeGrafter"/>
</dbReference>
<reference evidence="9 10" key="2">
    <citation type="journal article" date="2011" name="J. Bacteriol.">
        <title>Complete genome sequence of strain HTCC2503T of Parvularcula bermudensis, the type species of the order "Parvularculales" in the class Alphaproteobacteria.</title>
        <authorList>
            <person name="Oh H.M."/>
            <person name="Kang I."/>
            <person name="Vergin K.L."/>
            <person name="Kang D."/>
            <person name="Rhee K.H."/>
            <person name="Giovannoni S.J."/>
            <person name="Cho J.C."/>
        </authorList>
    </citation>
    <scope>NUCLEOTIDE SEQUENCE [LARGE SCALE GENOMIC DNA]</scope>
    <source>
        <strain evidence="10">ATCC BAA-594 / HTCC2503 / KCTC 12087</strain>
    </source>
</reference>
<dbReference type="KEGG" id="pbr:PB2503_10269"/>
<proteinExistence type="inferred from homology"/>
<dbReference type="SUPFAM" id="SSF56935">
    <property type="entry name" value="Porins"/>
    <property type="match status" value="1"/>
</dbReference>
<name>E0TFY6_PARBH</name>
<feature type="domain" description="TonB-dependent receptor plug" evidence="8">
    <location>
        <begin position="36"/>
        <end position="145"/>
    </location>
</feature>
<evidence type="ECO:0000313" key="10">
    <source>
        <dbReference type="Proteomes" id="UP000001302"/>
    </source>
</evidence>
<comment type="similarity">
    <text evidence="7">Belongs to the TonB-dependent receptor family.</text>
</comment>
<evidence type="ECO:0000256" key="1">
    <source>
        <dbReference type="ARBA" id="ARBA00004571"/>
    </source>
</evidence>
<gene>
    <name evidence="9" type="ordered locus">PB2503_10269</name>
</gene>
<keyword evidence="3 7" id="KW-1134">Transmembrane beta strand</keyword>
<dbReference type="eggNOG" id="COG4771">
    <property type="taxonomic scope" value="Bacteria"/>
</dbReference>
<organism evidence="9 10">
    <name type="scientific">Parvularcula bermudensis (strain ATCC BAA-594 / HTCC2503 / KCTC 12087)</name>
    <dbReference type="NCBI Taxonomy" id="314260"/>
    <lineage>
        <taxon>Bacteria</taxon>
        <taxon>Pseudomonadati</taxon>
        <taxon>Pseudomonadota</taxon>
        <taxon>Alphaproteobacteria</taxon>
        <taxon>Parvularculales</taxon>
        <taxon>Parvularculaceae</taxon>
        <taxon>Parvularcula</taxon>
    </lineage>
</organism>
<evidence type="ECO:0000256" key="6">
    <source>
        <dbReference type="ARBA" id="ARBA00023237"/>
    </source>
</evidence>
<dbReference type="RefSeq" id="WP_013301079.1">
    <property type="nucleotide sequence ID" value="NC_014414.1"/>
</dbReference>
<dbReference type="InterPro" id="IPR039426">
    <property type="entry name" value="TonB-dep_rcpt-like"/>
</dbReference>
<dbReference type="GO" id="GO:0015344">
    <property type="term" value="F:siderophore uptake transmembrane transporter activity"/>
    <property type="evidence" value="ECO:0007669"/>
    <property type="project" value="TreeGrafter"/>
</dbReference>
<evidence type="ECO:0000256" key="3">
    <source>
        <dbReference type="ARBA" id="ARBA00022452"/>
    </source>
</evidence>
<dbReference type="GO" id="GO:0009279">
    <property type="term" value="C:cell outer membrane"/>
    <property type="evidence" value="ECO:0007669"/>
    <property type="project" value="UniProtKB-SubCell"/>
</dbReference>
<evidence type="ECO:0000256" key="4">
    <source>
        <dbReference type="ARBA" id="ARBA00022692"/>
    </source>
</evidence>
<dbReference type="AlphaFoldDB" id="E0TFY6"/>
<dbReference type="Proteomes" id="UP000001302">
    <property type="component" value="Chromosome"/>
</dbReference>